<feature type="domain" description="EamA" evidence="7">
    <location>
        <begin position="25"/>
        <end position="154"/>
    </location>
</feature>
<dbReference type="AlphaFoldDB" id="A0A5B8IQM1"/>
<keyword evidence="9" id="KW-1185">Reference proteome</keyword>
<feature type="transmembrane region" description="Helical" evidence="6">
    <location>
        <begin position="25"/>
        <end position="47"/>
    </location>
</feature>
<dbReference type="PANTHER" id="PTHR22911:SF6">
    <property type="entry name" value="SOLUTE CARRIER FAMILY 35 MEMBER G1"/>
    <property type="match status" value="1"/>
</dbReference>
<proteinExistence type="inferred from homology"/>
<name>A0A5B8IQM1_9RHOB</name>
<evidence type="ECO:0000313" key="8">
    <source>
        <dbReference type="EMBL" id="QDY68542.1"/>
    </source>
</evidence>
<feature type="transmembrane region" description="Helical" evidence="6">
    <location>
        <begin position="239"/>
        <end position="261"/>
    </location>
</feature>
<evidence type="ECO:0000256" key="2">
    <source>
        <dbReference type="ARBA" id="ARBA00009853"/>
    </source>
</evidence>
<gene>
    <name evidence="8" type="ORF">FPZ52_02170</name>
</gene>
<dbReference type="OrthoDB" id="7855875at2"/>
<dbReference type="GO" id="GO:0016020">
    <property type="term" value="C:membrane"/>
    <property type="evidence" value="ECO:0007669"/>
    <property type="project" value="UniProtKB-SubCell"/>
</dbReference>
<feature type="transmembrane region" description="Helical" evidence="6">
    <location>
        <begin position="194"/>
        <end position="219"/>
    </location>
</feature>
<evidence type="ECO:0000256" key="1">
    <source>
        <dbReference type="ARBA" id="ARBA00004141"/>
    </source>
</evidence>
<feature type="transmembrane region" description="Helical" evidence="6">
    <location>
        <begin position="163"/>
        <end position="182"/>
    </location>
</feature>
<feature type="transmembrane region" description="Helical" evidence="6">
    <location>
        <begin position="86"/>
        <end position="106"/>
    </location>
</feature>
<comment type="subcellular location">
    <subcellularLocation>
        <location evidence="1">Membrane</location>
        <topology evidence="1">Multi-pass membrane protein</topology>
    </subcellularLocation>
</comment>
<evidence type="ECO:0000256" key="4">
    <source>
        <dbReference type="ARBA" id="ARBA00022989"/>
    </source>
</evidence>
<dbReference type="KEGG" id="lit:FPZ52_02170"/>
<sequence length="320" mass="34486">MAVVGANALMSKAFTNARVNQPLSAAGLILTAMALMGLIDNYVVIIAETTGLWQFQVIRSAMALCMLMAVARWRGWRLRPRKWTPVIARTAIQSTALIIYFAALAIMPISQAVAGLFTAPLFVVLLSVVVYRHPLDLIRAVAVICGFVGVILVLRPETGGSDWFSILPILAGLFYALTAVATREWCSDENALTLLFGFFTGMGLYGVIGLGVLSTFPVIAPEGAAGFSFRMWGVMSGEAWLWTFAQAVGSLIAVGCITRAYQLGEASYVTVFEYALLVFAVFWGWALFGDRIDTLGALGIVVIILSGTVITLRGSPDQKE</sequence>
<feature type="transmembrane region" description="Helical" evidence="6">
    <location>
        <begin position="294"/>
        <end position="312"/>
    </location>
</feature>
<organism evidence="8 9">
    <name type="scientific">Qingshengfaniella alkalisoli</name>
    <dbReference type="NCBI Taxonomy" id="2599296"/>
    <lineage>
        <taxon>Bacteria</taxon>
        <taxon>Pseudomonadati</taxon>
        <taxon>Pseudomonadota</taxon>
        <taxon>Alphaproteobacteria</taxon>
        <taxon>Rhodobacterales</taxon>
        <taxon>Paracoccaceae</taxon>
        <taxon>Qingshengfaniella</taxon>
    </lineage>
</organism>
<evidence type="ECO:0000256" key="5">
    <source>
        <dbReference type="ARBA" id="ARBA00023136"/>
    </source>
</evidence>
<protein>
    <submittedName>
        <fullName evidence="8">DMT family transporter</fullName>
    </submittedName>
</protein>
<keyword evidence="3 6" id="KW-0812">Transmembrane</keyword>
<keyword evidence="5 6" id="KW-0472">Membrane</keyword>
<evidence type="ECO:0000256" key="3">
    <source>
        <dbReference type="ARBA" id="ARBA00022692"/>
    </source>
</evidence>
<comment type="similarity">
    <text evidence="2">Belongs to the drug/metabolite transporter (DMT) superfamily. 10 TMS drug/metabolite exporter (DME) (TC 2.A.7.3) family.</text>
</comment>
<feature type="transmembrane region" description="Helical" evidence="6">
    <location>
        <begin position="112"/>
        <end position="130"/>
    </location>
</feature>
<feature type="transmembrane region" description="Helical" evidence="6">
    <location>
        <begin position="268"/>
        <end position="288"/>
    </location>
</feature>
<dbReference type="Pfam" id="PF00892">
    <property type="entry name" value="EamA"/>
    <property type="match status" value="1"/>
</dbReference>
<feature type="transmembrane region" description="Helical" evidence="6">
    <location>
        <begin position="137"/>
        <end position="157"/>
    </location>
</feature>
<feature type="transmembrane region" description="Helical" evidence="6">
    <location>
        <begin position="53"/>
        <end position="74"/>
    </location>
</feature>
<accession>A0A5B8IQM1</accession>
<evidence type="ECO:0000256" key="6">
    <source>
        <dbReference type="SAM" id="Phobius"/>
    </source>
</evidence>
<dbReference type="PANTHER" id="PTHR22911">
    <property type="entry name" value="ACYL-MALONYL CONDENSING ENZYME-RELATED"/>
    <property type="match status" value="1"/>
</dbReference>
<dbReference type="EMBL" id="CP042261">
    <property type="protein sequence ID" value="QDY68542.1"/>
    <property type="molecule type" value="Genomic_DNA"/>
</dbReference>
<dbReference type="InterPro" id="IPR000620">
    <property type="entry name" value="EamA_dom"/>
</dbReference>
<dbReference type="InterPro" id="IPR037185">
    <property type="entry name" value="EmrE-like"/>
</dbReference>
<evidence type="ECO:0000313" key="9">
    <source>
        <dbReference type="Proteomes" id="UP000318483"/>
    </source>
</evidence>
<reference evidence="8 9" key="1">
    <citation type="submission" date="2019-07" db="EMBL/GenBank/DDBJ databases">
        <title>Litoreibacter alkalisoli sp. nov., isolated from saline-alkaline soil.</title>
        <authorList>
            <person name="Wang S."/>
            <person name="Xu L."/>
            <person name="Xing Y.-T."/>
            <person name="Sun J.-Q."/>
        </authorList>
    </citation>
    <scope>NUCLEOTIDE SEQUENCE [LARGE SCALE GENOMIC DNA]</scope>
    <source>
        <strain evidence="8 9">LN3S51</strain>
    </source>
</reference>
<dbReference type="Proteomes" id="UP000318483">
    <property type="component" value="Chromosome"/>
</dbReference>
<keyword evidence="4 6" id="KW-1133">Transmembrane helix</keyword>
<dbReference type="SUPFAM" id="SSF103481">
    <property type="entry name" value="Multidrug resistance efflux transporter EmrE"/>
    <property type="match status" value="2"/>
</dbReference>
<evidence type="ECO:0000259" key="7">
    <source>
        <dbReference type="Pfam" id="PF00892"/>
    </source>
</evidence>